<evidence type="ECO:0000313" key="1">
    <source>
        <dbReference type="EMBL" id="RRJ64604.1"/>
    </source>
</evidence>
<sequence length="103" mass="11483">MKFNEKTRIGILYQNEPSRAVIVRRVPALQGAAPEIASIIKSFTIEQYFQMAKDQVTPGWLSETLAELADVPYVAEPEEPEKLPSFDYADGTPYIPVGTTCYA</sequence>
<dbReference type="Proteomes" id="UP000267017">
    <property type="component" value="Unassembled WGS sequence"/>
</dbReference>
<dbReference type="EMBL" id="RRCN01000001">
    <property type="protein sequence ID" value="RRJ64604.1"/>
    <property type="molecule type" value="Genomic_DNA"/>
</dbReference>
<dbReference type="RefSeq" id="WP_128632408.1">
    <property type="nucleotide sequence ID" value="NZ_RRCN01000001.1"/>
</dbReference>
<proteinExistence type="predicted"/>
<dbReference type="AlphaFoldDB" id="A0A3P3U3A7"/>
<gene>
    <name evidence="1" type="ORF">EHV15_17990</name>
</gene>
<accession>A0A3P3U3A7</accession>
<protein>
    <submittedName>
        <fullName evidence="1">Uncharacterized protein</fullName>
    </submittedName>
</protein>
<reference evidence="1 2" key="1">
    <citation type="submission" date="2018-11" db="EMBL/GenBank/DDBJ databases">
        <title>Genome sequencing of Paenibacillus sp. KCOM 3021 (= ChDC PVNT-B20).</title>
        <authorList>
            <person name="Kook J.-K."/>
            <person name="Park S.-N."/>
            <person name="Lim Y.K."/>
        </authorList>
    </citation>
    <scope>NUCLEOTIDE SEQUENCE [LARGE SCALE GENOMIC DNA]</scope>
    <source>
        <strain evidence="1 2">KCOM 3021</strain>
    </source>
</reference>
<keyword evidence="2" id="KW-1185">Reference proteome</keyword>
<comment type="caution">
    <text evidence="1">The sequence shown here is derived from an EMBL/GenBank/DDBJ whole genome shotgun (WGS) entry which is preliminary data.</text>
</comment>
<organism evidence="1 2">
    <name type="scientific">Paenibacillus oralis</name>
    <dbReference type="NCBI Taxonomy" id="2490856"/>
    <lineage>
        <taxon>Bacteria</taxon>
        <taxon>Bacillati</taxon>
        <taxon>Bacillota</taxon>
        <taxon>Bacilli</taxon>
        <taxon>Bacillales</taxon>
        <taxon>Paenibacillaceae</taxon>
        <taxon>Paenibacillus</taxon>
    </lineage>
</organism>
<name>A0A3P3U3A7_9BACL</name>
<evidence type="ECO:0000313" key="2">
    <source>
        <dbReference type="Proteomes" id="UP000267017"/>
    </source>
</evidence>